<evidence type="ECO:0000313" key="8">
    <source>
        <dbReference type="Proteomes" id="UP000268162"/>
    </source>
</evidence>
<evidence type="ECO:0000256" key="1">
    <source>
        <dbReference type="ARBA" id="ARBA00004496"/>
    </source>
</evidence>
<sequence>MSNSNDKQALIDMGFPEERVELALAKTKNQGLQAAMDWILSHPEGTASDSTDDGEVTQPTAQSLKCNECQKLFRNAEFAEAHASRTGHVDFSESTEAIKPLTAEEKAQKLQDLKERMSQKKAERLAQEATEAREREKMRRQTGKEYVETKESIKEKQILREIELRKQEKREEQLARQRIKQRIEEDKRERAAKREIEKNQAAGIAAASPVHLSAQEIASSTKVATTGYEQARVQIRPMSGSPITHNFDADDTLAALYDFVREKTGVAQFKLMTTFPRQVLGMDQGQKTLRELKLVPSAALVMSSI</sequence>
<feature type="domain" description="UBA" evidence="5">
    <location>
        <begin position="1"/>
        <end position="42"/>
    </location>
</feature>
<dbReference type="SMART" id="SM00166">
    <property type="entry name" value="UBX"/>
    <property type="match status" value="1"/>
</dbReference>
<dbReference type="AlphaFoldDB" id="A0A4P9ZW20"/>
<gene>
    <name evidence="7" type="ORF">BJ085DRAFT_27762</name>
</gene>
<dbReference type="GO" id="GO:0032435">
    <property type="term" value="P:negative regulation of proteasomal ubiquitin-dependent protein catabolic process"/>
    <property type="evidence" value="ECO:0007669"/>
    <property type="project" value="TreeGrafter"/>
</dbReference>
<keyword evidence="8" id="KW-1185">Reference proteome</keyword>
<dbReference type="GO" id="GO:0005737">
    <property type="term" value="C:cytoplasm"/>
    <property type="evidence" value="ECO:0007669"/>
    <property type="project" value="UniProtKB-SubCell"/>
</dbReference>
<dbReference type="PANTHER" id="PTHR46340">
    <property type="entry name" value="UBX DOMAIN-CONTAINING PROTEIN 1"/>
    <property type="match status" value="1"/>
</dbReference>
<dbReference type="InterPro" id="IPR001012">
    <property type="entry name" value="UBX_dom"/>
</dbReference>
<dbReference type="Proteomes" id="UP000268162">
    <property type="component" value="Unassembled WGS sequence"/>
</dbReference>
<keyword evidence="3" id="KW-0175">Coiled coil</keyword>
<evidence type="ECO:0000313" key="7">
    <source>
        <dbReference type="EMBL" id="RKP37825.1"/>
    </source>
</evidence>
<evidence type="ECO:0000256" key="2">
    <source>
        <dbReference type="ARBA" id="ARBA00022490"/>
    </source>
</evidence>
<evidence type="ECO:0000259" key="6">
    <source>
        <dbReference type="PROSITE" id="PS50033"/>
    </source>
</evidence>
<dbReference type="InterPro" id="IPR041923">
    <property type="entry name" value="UBA_UBXN1"/>
</dbReference>
<dbReference type="GO" id="GO:1903094">
    <property type="term" value="P:negative regulation of protein K48-linked deubiquitination"/>
    <property type="evidence" value="ECO:0007669"/>
    <property type="project" value="TreeGrafter"/>
</dbReference>
<dbReference type="CDD" id="cd01767">
    <property type="entry name" value="UBX"/>
    <property type="match status" value="1"/>
</dbReference>
<proteinExistence type="predicted"/>
<dbReference type="GO" id="GO:0005634">
    <property type="term" value="C:nucleus"/>
    <property type="evidence" value="ECO:0007669"/>
    <property type="project" value="TreeGrafter"/>
</dbReference>
<evidence type="ECO:0000256" key="3">
    <source>
        <dbReference type="ARBA" id="ARBA00023054"/>
    </source>
</evidence>
<dbReference type="Gene3D" id="3.10.20.90">
    <property type="entry name" value="Phosphatidylinositol 3-kinase Catalytic Subunit, Chain A, domain 1"/>
    <property type="match status" value="1"/>
</dbReference>
<organism evidence="7 8">
    <name type="scientific">Dimargaris cristalligena</name>
    <dbReference type="NCBI Taxonomy" id="215637"/>
    <lineage>
        <taxon>Eukaryota</taxon>
        <taxon>Fungi</taxon>
        <taxon>Fungi incertae sedis</taxon>
        <taxon>Zoopagomycota</taxon>
        <taxon>Kickxellomycotina</taxon>
        <taxon>Dimargaritomycetes</taxon>
        <taxon>Dimargaritales</taxon>
        <taxon>Dimargaritaceae</taxon>
        <taxon>Dimargaris</taxon>
    </lineage>
</organism>
<dbReference type="InterPro" id="IPR009060">
    <property type="entry name" value="UBA-like_sf"/>
</dbReference>
<dbReference type="InterPro" id="IPR029071">
    <property type="entry name" value="Ubiquitin-like_domsf"/>
</dbReference>
<dbReference type="Pfam" id="PF22562">
    <property type="entry name" value="UBA_7"/>
    <property type="match status" value="1"/>
</dbReference>
<dbReference type="STRING" id="215637.A0A4P9ZW20"/>
<dbReference type="EMBL" id="ML002442">
    <property type="protein sequence ID" value="RKP37825.1"/>
    <property type="molecule type" value="Genomic_DNA"/>
</dbReference>
<dbReference type="InterPro" id="IPR013087">
    <property type="entry name" value="Znf_C2H2_type"/>
</dbReference>
<dbReference type="SMART" id="SM00165">
    <property type="entry name" value="UBA"/>
    <property type="match status" value="1"/>
</dbReference>
<dbReference type="CDD" id="cd14302">
    <property type="entry name" value="UBA_UBXN1"/>
    <property type="match status" value="1"/>
</dbReference>
<dbReference type="GO" id="GO:0031397">
    <property type="term" value="P:negative regulation of protein ubiquitination"/>
    <property type="evidence" value="ECO:0007669"/>
    <property type="project" value="TreeGrafter"/>
</dbReference>
<dbReference type="PROSITE" id="PS00028">
    <property type="entry name" value="ZINC_FINGER_C2H2_1"/>
    <property type="match status" value="1"/>
</dbReference>
<dbReference type="GO" id="GO:0036435">
    <property type="term" value="F:K48-linked polyubiquitin modification-dependent protein binding"/>
    <property type="evidence" value="ECO:0007669"/>
    <property type="project" value="TreeGrafter"/>
</dbReference>
<evidence type="ECO:0000256" key="4">
    <source>
        <dbReference type="SAM" id="MobiDB-lite"/>
    </source>
</evidence>
<dbReference type="Pfam" id="PF00789">
    <property type="entry name" value="UBX"/>
    <property type="match status" value="1"/>
</dbReference>
<dbReference type="PROSITE" id="PS50033">
    <property type="entry name" value="UBX"/>
    <property type="match status" value="1"/>
</dbReference>
<dbReference type="InterPro" id="IPR057766">
    <property type="entry name" value="Znf-C2H2_OTU1-like_C"/>
</dbReference>
<dbReference type="PROSITE" id="PS50030">
    <property type="entry name" value="UBA"/>
    <property type="match status" value="1"/>
</dbReference>
<accession>A0A4P9ZW20</accession>
<dbReference type="Gene3D" id="1.10.8.10">
    <property type="entry name" value="DNA helicase RuvA subunit, C-terminal domain"/>
    <property type="match status" value="1"/>
</dbReference>
<comment type="subcellular location">
    <subcellularLocation>
        <location evidence="1">Cytoplasm</location>
    </subcellularLocation>
</comment>
<evidence type="ECO:0000259" key="5">
    <source>
        <dbReference type="PROSITE" id="PS50030"/>
    </source>
</evidence>
<dbReference type="SUPFAM" id="SSF46934">
    <property type="entry name" value="UBA-like"/>
    <property type="match status" value="1"/>
</dbReference>
<keyword evidence="2" id="KW-0963">Cytoplasm</keyword>
<feature type="region of interest" description="Disordered" evidence="4">
    <location>
        <begin position="129"/>
        <end position="148"/>
    </location>
</feature>
<protein>
    <submittedName>
        <fullName evidence="7">Ubiquitin-related domain-containing protein</fullName>
    </submittedName>
</protein>
<reference evidence="8" key="1">
    <citation type="journal article" date="2018" name="Nat. Microbiol.">
        <title>Leveraging single-cell genomics to expand the fungal tree of life.</title>
        <authorList>
            <person name="Ahrendt S.R."/>
            <person name="Quandt C.A."/>
            <person name="Ciobanu D."/>
            <person name="Clum A."/>
            <person name="Salamov A."/>
            <person name="Andreopoulos B."/>
            <person name="Cheng J.F."/>
            <person name="Woyke T."/>
            <person name="Pelin A."/>
            <person name="Henrissat B."/>
            <person name="Reynolds N.K."/>
            <person name="Benny G.L."/>
            <person name="Smith M.E."/>
            <person name="James T.Y."/>
            <person name="Grigoriev I.V."/>
        </authorList>
    </citation>
    <scope>NUCLEOTIDE SEQUENCE [LARGE SCALE GENOMIC DNA]</scope>
    <source>
        <strain evidence="8">RSA 468</strain>
    </source>
</reference>
<dbReference type="InterPro" id="IPR015940">
    <property type="entry name" value="UBA"/>
</dbReference>
<dbReference type="Pfam" id="PF24560">
    <property type="entry name" value="zf-C2H2_OTU1_C"/>
    <property type="match status" value="1"/>
</dbReference>
<name>A0A4P9ZW20_9FUNG</name>
<dbReference type="PANTHER" id="PTHR46340:SF1">
    <property type="entry name" value="UBX DOMAIN-CONTAINING PROTEIN 1"/>
    <property type="match status" value="1"/>
</dbReference>
<feature type="domain" description="UBX" evidence="6">
    <location>
        <begin position="226"/>
        <end position="302"/>
    </location>
</feature>
<dbReference type="SUPFAM" id="SSF54236">
    <property type="entry name" value="Ubiquitin-like"/>
    <property type="match status" value="1"/>
</dbReference>